<accession>A0A811T6I3</accession>
<evidence type="ECO:0000313" key="3">
    <source>
        <dbReference type="Proteomes" id="UP000610373"/>
    </source>
</evidence>
<evidence type="ECO:0000259" key="1">
    <source>
        <dbReference type="PROSITE" id="PS51186"/>
    </source>
</evidence>
<sequence>MERKWSIRSYEKGDENGIFELMKAVPEYPTLEKEKWMRWWNWKYMDNPAGVSGIWVADHDGKIVGSRSTILVKMKIAGKPVMGSQNTDLITHPNYRRQGIFSALEKKSFDQLKDDGICITYSLPGPMSYPGYMKSGSFFDTHALQTMIRPFNLENALKRRIKNEFLLKICAVTGNIFINIFYRAEKRPEVNGLTITKISSFDDRVNDFWKKISNDYEIIVVRDKEYLNWRYVDIPNVRYTIYLAEEREEICGYVVLECVKEEGLSCGHILDIVAPLDRPEVIHSLLSKAIKYFKQESVDVIFCKMIADKIFYKIFRKNGFISSHFISFLSKRFGIWNKHVVRINSSKISETYLKDSKNWFIQLGDSDFI</sequence>
<gene>
    <name evidence="2" type="ORF">CHKLHMKO_00054</name>
</gene>
<keyword evidence="2" id="KW-0808">Transferase</keyword>
<dbReference type="PROSITE" id="PS51186">
    <property type="entry name" value="GNAT"/>
    <property type="match status" value="1"/>
</dbReference>
<name>A0A811T6I3_9EURY</name>
<comment type="caution">
    <text evidence="2">The sequence shown here is derived from an EMBL/GenBank/DDBJ whole genome shotgun (WGS) entry which is preliminary data.</text>
</comment>
<proteinExistence type="predicted"/>
<feature type="domain" description="N-acetyltransferase" evidence="1">
    <location>
        <begin position="5"/>
        <end position="152"/>
    </location>
</feature>
<dbReference type="Gene3D" id="3.40.630.30">
    <property type="match status" value="1"/>
</dbReference>
<dbReference type="InterPro" id="IPR000182">
    <property type="entry name" value="GNAT_dom"/>
</dbReference>
<dbReference type="AlphaFoldDB" id="A0A811T6I3"/>
<dbReference type="Pfam" id="PF13527">
    <property type="entry name" value="Acetyltransf_9"/>
    <property type="match status" value="1"/>
</dbReference>
<dbReference type="SUPFAM" id="SSF55729">
    <property type="entry name" value="Acyl-CoA N-acyltransferases (Nat)"/>
    <property type="match status" value="1"/>
</dbReference>
<dbReference type="Proteomes" id="UP000610373">
    <property type="component" value="Unassembled WGS sequence"/>
</dbReference>
<dbReference type="GO" id="GO:0016747">
    <property type="term" value="F:acyltransferase activity, transferring groups other than amino-acyl groups"/>
    <property type="evidence" value="ECO:0007669"/>
    <property type="project" value="InterPro"/>
</dbReference>
<evidence type="ECO:0000313" key="2">
    <source>
        <dbReference type="EMBL" id="CAD6491099.1"/>
    </source>
</evidence>
<protein>
    <submittedName>
        <fullName evidence="2">Acetyltransferase (GNAT) domain protein</fullName>
    </submittedName>
</protein>
<reference evidence="2" key="1">
    <citation type="submission" date="2020-10" db="EMBL/GenBank/DDBJ databases">
        <authorList>
            <person name="Hahn C.J."/>
            <person name="Laso-Perez R."/>
            <person name="Vulcano F."/>
            <person name="Vaziourakis K.-M."/>
            <person name="Stokke R."/>
            <person name="Steen I.H."/>
            <person name="Teske A."/>
            <person name="Boetius A."/>
            <person name="Liebeke M."/>
            <person name="Amann R."/>
            <person name="Knittel K."/>
        </authorList>
    </citation>
    <scope>NUCLEOTIDE SEQUENCE</scope>
    <source>
        <strain evidence="2">Gfbio:e3339647-f889-4370-9287-4fb5cb688e4c:AG392O15_GoMArc1</strain>
    </source>
</reference>
<organism evidence="2 3">
    <name type="scientific">Candidatus Argoarchaeum ethanivorans</name>
    <dbReference type="NCBI Taxonomy" id="2608793"/>
    <lineage>
        <taxon>Archaea</taxon>
        <taxon>Methanobacteriati</taxon>
        <taxon>Methanobacteriota</taxon>
        <taxon>Stenosarchaea group</taxon>
        <taxon>Methanomicrobia</taxon>
        <taxon>Methanosarcinales</taxon>
        <taxon>Methanosarcinales incertae sedis</taxon>
        <taxon>GOM Arc I cluster</taxon>
        <taxon>Candidatus Argoarchaeum</taxon>
    </lineage>
</organism>
<dbReference type="InterPro" id="IPR016181">
    <property type="entry name" value="Acyl_CoA_acyltransferase"/>
</dbReference>
<dbReference type="CDD" id="cd04301">
    <property type="entry name" value="NAT_SF"/>
    <property type="match status" value="1"/>
</dbReference>
<dbReference type="EMBL" id="CAJHIO010000002">
    <property type="protein sequence ID" value="CAD6491099.1"/>
    <property type="molecule type" value="Genomic_DNA"/>
</dbReference>